<organism evidence="10 11">
    <name type="scientific">Malassezia globosa (strain ATCC MYA-4612 / CBS 7966)</name>
    <name type="common">Dandruff-associated fungus</name>
    <dbReference type="NCBI Taxonomy" id="425265"/>
    <lineage>
        <taxon>Eukaryota</taxon>
        <taxon>Fungi</taxon>
        <taxon>Dikarya</taxon>
        <taxon>Basidiomycota</taxon>
        <taxon>Ustilaginomycotina</taxon>
        <taxon>Malasseziomycetes</taxon>
        <taxon>Malasseziales</taxon>
        <taxon>Malasseziaceae</taxon>
        <taxon>Malassezia</taxon>
    </lineage>
</organism>
<feature type="compositionally biased region" description="Low complexity" evidence="8">
    <location>
        <begin position="507"/>
        <end position="516"/>
    </location>
</feature>
<name>A8PSI6_MALGO</name>
<dbReference type="PROSITE" id="PS00411">
    <property type="entry name" value="KINESIN_MOTOR_1"/>
    <property type="match status" value="1"/>
</dbReference>
<evidence type="ECO:0000256" key="4">
    <source>
        <dbReference type="ARBA" id="ARBA00023054"/>
    </source>
</evidence>
<feature type="compositionally biased region" description="Polar residues" evidence="8">
    <location>
        <begin position="691"/>
        <end position="701"/>
    </location>
</feature>
<dbReference type="PANTHER" id="PTHR47968:SF13">
    <property type="entry name" value="KINESIN-LIKE PROTEIN KIF19 ISOFORM X1"/>
    <property type="match status" value="1"/>
</dbReference>
<dbReference type="STRING" id="425265.A8PSI6"/>
<evidence type="ECO:0000256" key="6">
    <source>
        <dbReference type="PROSITE-ProRule" id="PRU00283"/>
    </source>
</evidence>
<evidence type="ECO:0000256" key="5">
    <source>
        <dbReference type="ARBA" id="ARBA00023175"/>
    </source>
</evidence>
<dbReference type="GO" id="GO:0005874">
    <property type="term" value="C:microtubule"/>
    <property type="evidence" value="ECO:0007669"/>
    <property type="project" value="UniProtKB-KW"/>
</dbReference>
<comment type="similarity">
    <text evidence="6 7">Belongs to the TRAFAC class myosin-kinesin ATPase superfamily. Kinesin family.</text>
</comment>
<evidence type="ECO:0000313" key="10">
    <source>
        <dbReference type="EMBL" id="EDP45275.1"/>
    </source>
</evidence>
<dbReference type="GO" id="GO:0005524">
    <property type="term" value="F:ATP binding"/>
    <property type="evidence" value="ECO:0007669"/>
    <property type="project" value="UniProtKB-KW"/>
</dbReference>
<gene>
    <name evidence="10" type="ORF">MGL_0264</name>
</gene>
<dbReference type="InterPro" id="IPR027640">
    <property type="entry name" value="Kinesin-like_fam"/>
</dbReference>
<dbReference type="KEGG" id="mgl:MGL_0264"/>
<keyword evidence="11" id="KW-1185">Reference proteome</keyword>
<evidence type="ECO:0000256" key="8">
    <source>
        <dbReference type="SAM" id="MobiDB-lite"/>
    </source>
</evidence>
<accession>A8PSI6</accession>
<dbReference type="SMART" id="SM00129">
    <property type="entry name" value="KISc"/>
    <property type="match status" value="1"/>
</dbReference>
<dbReference type="RefSeq" id="XP_001732489.1">
    <property type="nucleotide sequence ID" value="XM_001732437.1"/>
</dbReference>
<keyword evidence="2 7" id="KW-0547">Nucleotide-binding</keyword>
<feature type="region of interest" description="Disordered" evidence="8">
    <location>
        <begin position="506"/>
        <end position="822"/>
    </location>
</feature>
<dbReference type="SUPFAM" id="SSF52540">
    <property type="entry name" value="P-loop containing nucleoside triphosphate hydrolases"/>
    <property type="match status" value="1"/>
</dbReference>
<evidence type="ECO:0000256" key="3">
    <source>
        <dbReference type="ARBA" id="ARBA00022840"/>
    </source>
</evidence>
<evidence type="ECO:0000256" key="7">
    <source>
        <dbReference type="RuleBase" id="RU000394"/>
    </source>
</evidence>
<dbReference type="Proteomes" id="UP000008837">
    <property type="component" value="Unassembled WGS sequence"/>
</dbReference>
<comment type="caution">
    <text evidence="6">Lacks conserved residue(s) required for the propagation of feature annotation.</text>
</comment>
<evidence type="ECO:0000313" key="11">
    <source>
        <dbReference type="Proteomes" id="UP000008837"/>
    </source>
</evidence>
<dbReference type="GO" id="GO:0003777">
    <property type="term" value="F:microtubule motor activity"/>
    <property type="evidence" value="ECO:0007669"/>
    <property type="project" value="InterPro"/>
</dbReference>
<dbReference type="PRINTS" id="PR00380">
    <property type="entry name" value="KINESINHEAVY"/>
</dbReference>
<keyword evidence="3 7" id="KW-0067">ATP-binding</keyword>
<dbReference type="AlphaFoldDB" id="A8PSI6"/>
<feature type="compositionally biased region" description="Polar residues" evidence="8">
    <location>
        <begin position="625"/>
        <end position="651"/>
    </location>
</feature>
<feature type="compositionally biased region" description="Low complexity" evidence="8">
    <location>
        <begin position="542"/>
        <end position="553"/>
    </location>
</feature>
<dbReference type="GeneID" id="5856795"/>
<keyword evidence="1 7" id="KW-0493">Microtubule</keyword>
<dbReference type="InParanoid" id="A8PSI6"/>
<dbReference type="OMA" id="EMNTCFE"/>
<comment type="caution">
    <text evidence="10">The sequence shown here is derived from an EMBL/GenBank/DDBJ whole genome shotgun (WGS) entry which is preliminary data.</text>
</comment>
<dbReference type="PROSITE" id="PS50067">
    <property type="entry name" value="KINESIN_MOTOR_2"/>
    <property type="match status" value="1"/>
</dbReference>
<feature type="compositionally biased region" description="Basic residues" evidence="8">
    <location>
        <begin position="762"/>
        <end position="772"/>
    </location>
</feature>
<proteinExistence type="inferred from homology"/>
<dbReference type="InterPro" id="IPR027417">
    <property type="entry name" value="P-loop_NTPase"/>
</dbReference>
<dbReference type="PANTHER" id="PTHR47968">
    <property type="entry name" value="CENTROMERE PROTEIN E"/>
    <property type="match status" value="1"/>
</dbReference>
<feature type="compositionally biased region" description="Acidic residues" evidence="8">
    <location>
        <begin position="784"/>
        <end position="794"/>
    </location>
</feature>
<keyword evidence="4" id="KW-0175">Coiled coil</keyword>
<dbReference type="Gene3D" id="3.40.850.10">
    <property type="entry name" value="Kinesin motor domain"/>
    <property type="match status" value="1"/>
</dbReference>
<dbReference type="InterPro" id="IPR036961">
    <property type="entry name" value="Kinesin_motor_dom_sf"/>
</dbReference>
<feature type="compositionally biased region" description="Low complexity" evidence="8">
    <location>
        <begin position="567"/>
        <end position="591"/>
    </location>
</feature>
<sequence>MQGLYERIAAESHEYETDLRLSYLEIYNETIRDLLSETPTPAGRGLALREDAARKISVVGITEHIPESPEQVLDMITEGNKRRTQSPTEANAVSSRSHAVLQVNVTRRPRTADTVEEMCSASLNIIDLAGSERASATTNHGMRMKEGANINRSLLALGSCINALCQSNVNQRGGTRSRHIPYRNSKLTRLLKFSLGGNCKTVMIACVSPSSAHYDETHNTLKYANQAKNIQTKVSRNLLHIDRHVAQYVQAIASLRSEIAELKEKLARAPHATTYDTERAAQLEQAHAQLIAAAARAKDGVPPGYATSYAAHATLRAAKTVLASCSSDAEVSVLRGLIERCGQADTAGALDVPAVPHEAPPLVAQHDESEALYDAMHAHHAAEVRAYTHERAREAFECVLTDVLAPRMVSLLTYAARATSALQQACGAVAAIGEKGGDDNAGASTYTSAAVQQAWQQTLAEGSALLQDMTGVRVSDTKPAVPVMPTVPTVPAMPAAPKINMRRLSKVSAISSSPARISRKSPRRRVLRPSTQRHGTGPGPGPSISSAAGPVASRAAGPRLSKVRPRTSSTEAASAPTASTAASSATSSTITHKSHAPRLSVSLRASTTGPPAPRIAPAASRTHGPRSSVTARAPSVETSSVGNGAGMSSISAPLEPPAEPDNAAMRAPPPGRLARMPVHVVRRAPRESLAVSKSTQDQTAASGREQHGRVPRVSTESVRPSAAPKTEAANVQAGAEQQDVPETCALPAATALSGSPPSPRHVTQKPAKKRGLFQRQFLTRPVPQDDDADLEEASDGLLEFPDDDFIRQRSDTSYPSLPDFVS</sequence>
<evidence type="ECO:0000256" key="2">
    <source>
        <dbReference type="ARBA" id="ARBA00022741"/>
    </source>
</evidence>
<dbReference type="InterPro" id="IPR019821">
    <property type="entry name" value="Kinesin_motor_CS"/>
</dbReference>
<dbReference type="InterPro" id="IPR001752">
    <property type="entry name" value="Kinesin_motor_dom"/>
</dbReference>
<protein>
    <recommendedName>
        <fullName evidence="7">Kinesin-like protein</fullName>
    </recommendedName>
</protein>
<dbReference type="OrthoDB" id="3176171at2759"/>
<feature type="domain" description="Kinesin motor" evidence="9">
    <location>
        <begin position="1"/>
        <end position="230"/>
    </location>
</feature>
<evidence type="ECO:0000259" key="9">
    <source>
        <dbReference type="PROSITE" id="PS50067"/>
    </source>
</evidence>
<dbReference type="VEuPathDB" id="FungiDB:MGL_0264"/>
<dbReference type="GO" id="GO:0008017">
    <property type="term" value="F:microtubule binding"/>
    <property type="evidence" value="ECO:0007669"/>
    <property type="project" value="InterPro"/>
</dbReference>
<keyword evidence="5 7" id="KW-0505">Motor protein</keyword>
<evidence type="ECO:0000256" key="1">
    <source>
        <dbReference type="ARBA" id="ARBA00022701"/>
    </source>
</evidence>
<dbReference type="GO" id="GO:0007018">
    <property type="term" value="P:microtubule-based movement"/>
    <property type="evidence" value="ECO:0007669"/>
    <property type="project" value="InterPro"/>
</dbReference>
<feature type="compositionally biased region" description="Basic residues" evidence="8">
    <location>
        <begin position="517"/>
        <end position="527"/>
    </location>
</feature>
<reference evidence="10 11" key="1">
    <citation type="journal article" date="2007" name="Proc. Natl. Acad. Sci. U.S.A.">
        <title>Dandruff-associated Malassezia genomes reveal convergent and divergent virulence traits shared with plant and human fungal pathogens.</title>
        <authorList>
            <person name="Xu J."/>
            <person name="Saunders C.W."/>
            <person name="Hu P."/>
            <person name="Grant R.A."/>
            <person name="Boekhout T."/>
            <person name="Kuramae E.E."/>
            <person name="Kronstad J.W."/>
            <person name="Deangelis Y.M."/>
            <person name="Reeder N.L."/>
            <person name="Johnstone K.R."/>
            <person name="Leland M."/>
            <person name="Fieno A.M."/>
            <person name="Begley W.M."/>
            <person name="Sun Y."/>
            <person name="Lacey M.P."/>
            <person name="Chaudhary T."/>
            <person name="Keough T."/>
            <person name="Chu L."/>
            <person name="Sears R."/>
            <person name="Yuan B."/>
            <person name="Dawson T.L.Jr."/>
        </authorList>
    </citation>
    <scope>NUCLEOTIDE SEQUENCE [LARGE SCALE GENOMIC DNA]</scope>
    <source>
        <strain evidence="11">ATCC MYA-4612 / CBS 7966</strain>
    </source>
</reference>
<dbReference type="Pfam" id="PF00225">
    <property type="entry name" value="Kinesin"/>
    <property type="match status" value="1"/>
</dbReference>
<dbReference type="EMBL" id="AAYY01000001">
    <property type="protein sequence ID" value="EDP45275.1"/>
    <property type="molecule type" value="Genomic_DNA"/>
</dbReference>